<keyword evidence="2" id="KW-1185">Reference proteome</keyword>
<evidence type="ECO:0000313" key="1">
    <source>
        <dbReference type="EMBL" id="WQN36096.1"/>
    </source>
</evidence>
<organism evidence="1 2">
    <name type="scientific">Rhizobium indigoferae</name>
    <dbReference type="NCBI Taxonomy" id="158891"/>
    <lineage>
        <taxon>Bacteria</taxon>
        <taxon>Pseudomonadati</taxon>
        <taxon>Pseudomonadota</taxon>
        <taxon>Alphaproteobacteria</taxon>
        <taxon>Hyphomicrobiales</taxon>
        <taxon>Rhizobiaceae</taxon>
        <taxon>Rhizobium/Agrobacterium group</taxon>
        <taxon>Rhizobium</taxon>
    </lineage>
</organism>
<name>A0ABZ0Z929_9HYPH</name>
<accession>A0ABZ0Z929</accession>
<dbReference type="RefSeq" id="WP_193444699.1">
    <property type="nucleotide sequence ID" value="NZ_BSOQ01000015.1"/>
</dbReference>
<gene>
    <name evidence="1" type="ORF">U5G49_001156</name>
</gene>
<sequence length="63" mass="7080">MLKNIGKIECFCETCGKIAPISCRFAPKLRIPQRIRAILDMSAAFAHTKAGSRHRPLADENPW</sequence>
<dbReference type="EMBL" id="CP140635">
    <property type="protein sequence ID" value="WQN36096.1"/>
    <property type="molecule type" value="Genomic_DNA"/>
</dbReference>
<evidence type="ECO:0008006" key="3">
    <source>
        <dbReference type="Google" id="ProtNLM"/>
    </source>
</evidence>
<proteinExistence type="predicted"/>
<evidence type="ECO:0000313" key="2">
    <source>
        <dbReference type="Proteomes" id="UP001322785"/>
    </source>
</evidence>
<reference evidence="1 2" key="1">
    <citation type="submission" date="2023-12" db="EMBL/GenBank/DDBJ databases">
        <authorList>
            <person name="Menendez E."/>
            <person name="Kaur S."/>
            <person name="Flores-Felix J.D."/>
            <person name="diCenzo G.C."/>
            <person name="Peix A."/>
            <person name="Velazquez E."/>
        </authorList>
    </citation>
    <scope>NUCLEOTIDE SEQUENCE [LARGE SCALE GENOMIC DNA]</scope>
    <source>
        <strain evidence="1 2">CIP 108029</strain>
    </source>
</reference>
<protein>
    <recommendedName>
        <fullName evidence="3">Transposase</fullName>
    </recommendedName>
</protein>
<dbReference type="Proteomes" id="UP001322785">
    <property type="component" value="Chromosome"/>
</dbReference>